<comment type="caution">
    <text evidence="1">The sequence shown here is derived from an EMBL/GenBank/DDBJ whole genome shotgun (WGS) entry which is preliminary data.</text>
</comment>
<gene>
    <name evidence="1" type="ORF">HPP92_015966</name>
</gene>
<dbReference type="AlphaFoldDB" id="A0A835QK62"/>
<sequence>MDAVASGAAMSASISEVTAEVYVMSEVLPCVRKICSSLGKKKKQGFNSCSLQKVISVSESEQQKKNLPVESWAALLVPGNLYRRFLCLHPKPLSGSFSITIGSSLTSVK</sequence>
<keyword evidence="2" id="KW-1185">Reference proteome</keyword>
<evidence type="ECO:0000313" key="1">
    <source>
        <dbReference type="EMBL" id="KAG0474109.1"/>
    </source>
</evidence>
<dbReference type="EMBL" id="JADCNL010000007">
    <property type="protein sequence ID" value="KAG0474109.1"/>
    <property type="molecule type" value="Genomic_DNA"/>
</dbReference>
<name>A0A835QK62_VANPL</name>
<dbReference type="Proteomes" id="UP000636800">
    <property type="component" value="Chromosome 7"/>
</dbReference>
<dbReference type="OrthoDB" id="306690at2759"/>
<organism evidence="1 2">
    <name type="scientific">Vanilla planifolia</name>
    <name type="common">Vanilla</name>
    <dbReference type="NCBI Taxonomy" id="51239"/>
    <lineage>
        <taxon>Eukaryota</taxon>
        <taxon>Viridiplantae</taxon>
        <taxon>Streptophyta</taxon>
        <taxon>Embryophyta</taxon>
        <taxon>Tracheophyta</taxon>
        <taxon>Spermatophyta</taxon>
        <taxon>Magnoliopsida</taxon>
        <taxon>Liliopsida</taxon>
        <taxon>Asparagales</taxon>
        <taxon>Orchidaceae</taxon>
        <taxon>Vanilloideae</taxon>
        <taxon>Vanilleae</taxon>
        <taxon>Vanilla</taxon>
    </lineage>
</organism>
<accession>A0A835QK62</accession>
<proteinExistence type="predicted"/>
<evidence type="ECO:0000313" key="2">
    <source>
        <dbReference type="Proteomes" id="UP000636800"/>
    </source>
</evidence>
<reference evidence="1 2" key="1">
    <citation type="journal article" date="2020" name="Nat. Food">
        <title>A phased Vanilla planifolia genome enables genetic improvement of flavour and production.</title>
        <authorList>
            <person name="Hasing T."/>
            <person name="Tang H."/>
            <person name="Brym M."/>
            <person name="Khazi F."/>
            <person name="Huang T."/>
            <person name="Chambers A.H."/>
        </authorList>
    </citation>
    <scope>NUCLEOTIDE SEQUENCE [LARGE SCALE GENOMIC DNA]</scope>
    <source>
        <tissue evidence="1">Leaf</tissue>
    </source>
</reference>
<protein>
    <submittedName>
        <fullName evidence="1">Uncharacterized protein</fullName>
    </submittedName>
</protein>